<sequence>MAVISKLDRLSELAREKSSDRRRALLREVTDLFFDAPPAKNSVLQRQFDEILSSIASQTVEEARVELAERFADADIAPRGLVLQLARDAIAVAAPILERSNALSEEDLVRIVHETGQAHMRAITARPEVSERVSHAIVERGDDRTVAQLVRNEGAKLSRETYETVTRRAETSKTLQAPLVERKDTPPDLLNDLMLVVENTLRDKIMSRFDKMEPGVVEAALAASHQRLQARLREDKEISEAKDFIAKRKVRKELDGSLLARLLREKKRVHFCVGFAEMAGVDYTAAKRALEHPSVDGLALICKAAGIDKALFVTIAVLRDGAAADALADARALGELYESLSLDDAGRALRFWRMRKDVAA</sequence>
<dbReference type="AlphaFoldDB" id="A0A4S2H264"/>
<dbReference type="Pfam" id="PF10098">
    <property type="entry name" value="DUF2336"/>
    <property type="match status" value="1"/>
</dbReference>
<dbReference type="EMBL" id="SRXW01000001">
    <property type="protein sequence ID" value="TGY89677.1"/>
    <property type="molecule type" value="Genomic_DNA"/>
</dbReference>
<name>A0A4S2H264_9PROT</name>
<dbReference type="Proteomes" id="UP000308054">
    <property type="component" value="Unassembled WGS sequence"/>
</dbReference>
<gene>
    <name evidence="1" type="ORF">E5163_00605</name>
</gene>
<dbReference type="InterPro" id="IPR019285">
    <property type="entry name" value="DUF2336"/>
</dbReference>
<reference evidence="1 2" key="1">
    <citation type="journal article" date="2017" name="Int. J. Syst. Evol. Microbiol.">
        <title>Marinicauda algicola sp. nov., isolated from a marine red alga Rhodosorus marinus.</title>
        <authorList>
            <person name="Jeong S.E."/>
            <person name="Jeon S.H."/>
            <person name="Chun B.H."/>
            <person name="Kim D.W."/>
            <person name="Jeon C.O."/>
        </authorList>
    </citation>
    <scope>NUCLEOTIDE SEQUENCE [LARGE SCALE GENOMIC DNA]</scope>
    <source>
        <strain evidence="1 2">JCM 31718</strain>
    </source>
</reference>
<proteinExistence type="predicted"/>
<protein>
    <submittedName>
        <fullName evidence="1">DUF2336 domain-containing protein</fullName>
    </submittedName>
</protein>
<keyword evidence="2" id="KW-1185">Reference proteome</keyword>
<evidence type="ECO:0000313" key="1">
    <source>
        <dbReference type="EMBL" id="TGY89677.1"/>
    </source>
</evidence>
<evidence type="ECO:0000313" key="2">
    <source>
        <dbReference type="Proteomes" id="UP000308054"/>
    </source>
</evidence>
<organism evidence="1 2">
    <name type="scientific">Marinicauda algicola</name>
    <dbReference type="NCBI Taxonomy" id="2029849"/>
    <lineage>
        <taxon>Bacteria</taxon>
        <taxon>Pseudomonadati</taxon>
        <taxon>Pseudomonadota</taxon>
        <taxon>Alphaproteobacteria</taxon>
        <taxon>Maricaulales</taxon>
        <taxon>Maricaulaceae</taxon>
        <taxon>Marinicauda</taxon>
    </lineage>
</organism>
<accession>A0A4S2H264</accession>
<comment type="caution">
    <text evidence="1">The sequence shown here is derived from an EMBL/GenBank/DDBJ whole genome shotgun (WGS) entry which is preliminary data.</text>
</comment>
<dbReference type="OrthoDB" id="8433768at2"/>
<dbReference type="RefSeq" id="WP_135994176.1">
    <property type="nucleotide sequence ID" value="NZ_CP071057.1"/>
</dbReference>